<organism evidence="4 5">
    <name type="scientific">Flavobacterium frigidarium</name>
    <dbReference type="NCBI Taxonomy" id="99286"/>
    <lineage>
        <taxon>Bacteria</taxon>
        <taxon>Pseudomonadati</taxon>
        <taxon>Bacteroidota</taxon>
        <taxon>Flavobacteriia</taxon>
        <taxon>Flavobacteriales</taxon>
        <taxon>Flavobacteriaceae</taxon>
        <taxon>Flavobacterium</taxon>
    </lineage>
</organism>
<reference evidence="4 5" key="1">
    <citation type="submission" date="2023-05" db="EMBL/GenBank/DDBJ databases">
        <title>Adaptations of aquatic viruses from atmosphere-close ecosystems of the Central Arctic Ocean.</title>
        <authorList>
            <person name="Rahlff J."/>
            <person name="Holmfeldt K."/>
        </authorList>
    </citation>
    <scope>NUCLEOTIDE SEQUENCE [LARGE SCALE GENOMIC DNA]</scope>
    <source>
        <strain evidence="4 5">Arc14</strain>
    </source>
</reference>
<keyword evidence="5" id="KW-1185">Reference proteome</keyword>
<dbReference type="CDD" id="cd05355">
    <property type="entry name" value="SDR_c1"/>
    <property type="match status" value="1"/>
</dbReference>
<evidence type="ECO:0000256" key="3">
    <source>
        <dbReference type="SAM" id="MobiDB-lite"/>
    </source>
</evidence>
<dbReference type="Pfam" id="PF13561">
    <property type="entry name" value="adh_short_C2"/>
    <property type="match status" value="1"/>
</dbReference>
<sequence length="282" mass="30830">MKKEKEFPEQSQELPGSEHLMHPEPEIIRANYIGSKKLQDKVALITGGDSGIGRSVAVHYAKEGADVAIIYLSEDEDAKITKELVEKEGRKCLLLSGDLKEEAFCKQAVDDCYKTFGKINIVVNNAAVQFPQTNFEDVTSDQVHKTFETNIYPYFFIVQAALPHLKEGDCIVNTSSVTAYRGSEHLVDYASTKGAIVSYTRSLAKMLSDKKIRVNGVAPGPIWTPLIVASFDDISDFGKDTPMGRAGQPSEVGPAYVFLASEDSSYITGQFIHINGGEVVGA</sequence>
<evidence type="ECO:0000256" key="2">
    <source>
        <dbReference type="ARBA" id="ARBA00023002"/>
    </source>
</evidence>
<dbReference type="EMBL" id="JASMRN010000006">
    <property type="protein sequence ID" value="MEZ7515401.1"/>
    <property type="molecule type" value="Genomic_DNA"/>
</dbReference>
<dbReference type="RefSeq" id="WP_371569817.1">
    <property type="nucleotide sequence ID" value="NZ_JASMRN010000006.1"/>
</dbReference>
<dbReference type="InterPro" id="IPR036291">
    <property type="entry name" value="NAD(P)-bd_dom_sf"/>
</dbReference>
<evidence type="ECO:0000313" key="5">
    <source>
        <dbReference type="Proteomes" id="UP001568894"/>
    </source>
</evidence>
<dbReference type="NCBIfam" id="NF005214">
    <property type="entry name" value="PRK06701.1"/>
    <property type="match status" value="1"/>
</dbReference>
<evidence type="ECO:0000313" key="4">
    <source>
        <dbReference type="EMBL" id="MEZ7515401.1"/>
    </source>
</evidence>
<dbReference type="PANTHER" id="PTHR48107">
    <property type="entry name" value="NADPH-DEPENDENT ALDEHYDE REDUCTASE-LIKE PROTEIN, CHLOROPLASTIC-RELATED"/>
    <property type="match status" value="1"/>
</dbReference>
<comment type="caution">
    <text evidence="4">The sequence shown here is derived from an EMBL/GenBank/DDBJ whole genome shotgun (WGS) entry which is preliminary data.</text>
</comment>
<dbReference type="InterPro" id="IPR020904">
    <property type="entry name" value="Sc_DH/Rdtase_CS"/>
</dbReference>
<dbReference type="PRINTS" id="PR00081">
    <property type="entry name" value="GDHRDH"/>
</dbReference>
<dbReference type="PANTHER" id="PTHR48107:SF16">
    <property type="entry name" value="NADPH-DEPENDENT ALDEHYDE REDUCTASE 1, CHLOROPLASTIC"/>
    <property type="match status" value="1"/>
</dbReference>
<proteinExistence type="inferred from homology"/>
<keyword evidence="2" id="KW-0560">Oxidoreductase</keyword>
<gene>
    <name evidence="4" type="ORF">QO192_08930</name>
</gene>
<accession>A0ABV4KF67</accession>
<dbReference type="Gene3D" id="3.40.50.720">
    <property type="entry name" value="NAD(P)-binding Rossmann-like Domain"/>
    <property type="match status" value="1"/>
</dbReference>
<name>A0ABV4KF67_9FLAO</name>
<comment type="similarity">
    <text evidence="1">Belongs to the short-chain dehydrogenases/reductases (SDR) family.</text>
</comment>
<protein>
    <submittedName>
        <fullName evidence="4">SDR family oxidoreductase</fullName>
    </submittedName>
</protein>
<dbReference type="Proteomes" id="UP001568894">
    <property type="component" value="Unassembled WGS sequence"/>
</dbReference>
<dbReference type="InterPro" id="IPR002347">
    <property type="entry name" value="SDR_fam"/>
</dbReference>
<evidence type="ECO:0000256" key="1">
    <source>
        <dbReference type="ARBA" id="ARBA00006484"/>
    </source>
</evidence>
<dbReference type="PRINTS" id="PR00080">
    <property type="entry name" value="SDRFAMILY"/>
</dbReference>
<dbReference type="SUPFAM" id="SSF51735">
    <property type="entry name" value="NAD(P)-binding Rossmann-fold domains"/>
    <property type="match status" value="1"/>
</dbReference>
<feature type="region of interest" description="Disordered" evidence="3">
    <location>
        <begin position="1"/>
        <end position="21"/>
    </location>
</feature>
<dbReference type="PROSITE" id="PS00061">
    <property type="entry name" value="ADH_SHORT"/>
    <property type="match status" value="1"/>
</dbReference>